<accession>A0AAV7L8H5</accession>
<evidence type="ECO:0000256" key="1">
    <source>
        <dbReference type="SAM" id="MobiDB-lite"/>
    </source>
</evidence>
<comment type="caution">
    <text evidence="2">The sequence shown here is derived from an EMBL/GenBank/DDBJ whole genome shotgun (WGS) entry which is preliminary data.</text>
</comment>
<organism evidence="2 3">
    <name type="scientific">Pleurodeles waltl</name>
    <name type="common">Iberian ribbed newt</name>
    <dbReference type="NCBI Taxonomy" id="8319"/>
    <lineage>
        <taxon>Eukaryota</taxon>
        <taxon>Metazoa</taxon>
        <taxon>Chordata</taxon>
        <taxon>Craniata</taxon>
        <taxon>Vertebrata</taxon>
        <taxon>Euteleostomi</taxon>
        <taxon>Amphibia</taxon>
        <taxon>Batrachia</taxon>
        <taxon>Caudata</taxon>
        <taxon>Salamandroidea</taxon>
        <taxon>Salamandridae</taxon>
        <taxon>Pleurodelinae</taxon>
        <taxon>Pleurodeles</taxon>
    </lineage>
</organism>
<feature type="region of interest" description="Disordered" evidence="1">
    <location>
        <begin position="141"/>
        <end position="176"/>
    </location>
</feature>
<reference evidence="2" key="1">
    <citation type="journal article" date="2022" name="bioRxiv">
        <title>Sequencing and chromosome-scale assembly of the giantPleurodeles waltlgenome.</title>
        <authorList>
            <person name="Brown T."/>
            <person name="Elewa A."/>
            <person name="Iarovenko S."/>
            <person name="Subramanian E."/>
            <person name="Araus A.J."/>
            <person name="Petzold A."/>
            <person name="Susuki M."/>
            <person name="Suzuki K.-i.T."/>
            <person name="Hayashi T."/>
            <person name="Toyoda A."/>
            <person name="Oliveira C."/>
            <person name="Osipova E."/>
            <person name="Leigh N.D."/>
            <person name="Simon A."/>
            <person name="Yun M.H."/>
        </authorList>
    </citation>
    <scope>NUCLEOTIDE SEQUENCE</scope>
    <source>
        <strain evidence="2">20211129_DDA</strain>
        <tissue evidence="2">Liver</tissue>
    </source>
</reference>
<evidence type="ECO:0000313" key="2">
    <source>
        <dbReference type="EMBL" id="KAJ1087383.1"/>
    </source>
</evidence>
<name>A0AAV7L8H5_PLEWA</name>
<gene>
    <name evidence="2" type="ORF">NDU88_000559</name>
</gene>
<feature type="compositionally biased region" description="Basic and acidic residues" evidence="1">
    <location>
        <begin position="147"/>
        <end position="156"/>
    </location>
</feature>
<sequence length="176" mass="19403">MKSELSSLRSTRALQAEVTGAVCDQVAAHLVMIENKAQSIRVRNHGRTAPAGCQVVQQFLCNADPLGVQVTLSESKSHKGYQTSGSRPFHTEMIKELTCKRHEASFGRKAIYCLEHFMAKQTVRRQSAPYELHVDTEVPIDASANSEMKRGNDSRLPENSPGSKLPCAQGPPETRQ</sequence>
<dbReference type="AlphaFoldDB" id="A0AAV7L8H5"/>
<keyword evidence="3" id="KW-1185">Reference proteome</keyword>
<evidence type="ECO:0000313" key="3">
    <source>
        <dbReference type="Proteomes" id="UP001066276"/>
    </source>
</evidence>
<dbReference type="EMBL" id="JANPWB010000015">
    <property type="protein sequence ID" value="KAJ1087383.1"/>
    <property type="molecule type" value="Genomic_DNA"/>
</dbReference>
<proteinExistence type="predicted"/>
<protein>
    <submittedName>
        <fullName evidence="2">Uncharacterized protein</fullName>
    </submittedName>
</protein>
<dbReference type="Proteomes" id="UP001066276">
    <property type="component" value="Chromosome 11"/>
</dbReference>